<accession>A0A6P3W7B1</accession>
<feature type="compositionally biased region" description="Low complexity" evidence="6">
    <location>
        <begin position="130"/>
        <end position="142"/>
    </location>
</feature>
<feature type="region of interest" description="Disordered" evidence="6">
    <location>
        <begin position="424"/>
        <end position="456"/>
    </location>
</feature>
<feature type="region of interest" description="Disordered" evidence="6">
    <location>
        <begin position="1269"/>
        <end position="1294"/>
    </location>
</feature>
<feature type="compositionally biased region" description="Polar residues" evidence="6">
    <location>
        <begin position="1532"/>
        <end position="1548"/>
    </location>
</feature>
<keyword evidence="9" id="KW-1185">Reference proteome</keyword>
<feature type="compositionally biased region" description="Basic and acidic residues" evidence="6">
    <location>
        <begin position="425"/>
        <end position="434"/>
    </location>
</feature>
<feature type="compositionally biased region" description="Basic and acidic residues" evidence="6">
    <location>
        <begin position="932"/>
        <end position="963"/>
    </location>
</feature>
<feature type="domain" description="SOGA coiled-coil" evidence="7">
    <location>
        <begin position="458"/>
        <end position="552"/>
    </location>
</feature>
<feature type="coiled-coil region" evidence="5">
    <location>
        <begin position="285"/>
        <end position="355"/>
    </location>
</feature>
<feature type="region of interest" description="Disordered" evidence="6">
    <location>
        <begin position="1690"/>
        <end position="1713"/>
    </location>
</feature>
<evidence type="ECO:0000256" key="6">
    <source>
        <dbReference type="SAM" id="MobiDB-lite"/>
    </source>
</evidence>
<feature type="region of interest" description="Disordered" evidence="6">
    <location>
        <begin position="1"/>
        <end position="236"/>
    </location>
</feature>
<feature type="compositionally biased region" description="Polar residues" evidence="6">
    <location>
        <begin position="170"/>
        <end position="179"/>
    </location>
</feature>
<feature type="domain" description="SOGA 1/2-like coiled-coil" evidence="8">
    <location>
        <begin position="1235"/>
        <end position="1282"/>
    </location>
</feature>
<feature type="compositionally biased region" description="Basic and acidic residues" evidence="6">
    <location>
        <begin position="225"/>
        <end position="236"/>
    </location>
</feature>
<feature type="coiled-coil region" evidence="5">
    <location>
        <begin position="528"/>
        <end position="562"/>
    </location>
</feature>
<dbReference type="CTD" id="140710"/>
<feature type="coiled-coil region" evidence="5">
    <location>
        <begin position="587"/>
        <end position="628"/>
    </location>
</feature>
<feature type="region of interest" description="Disordered" evidence="6">
    <location>
        <begin position="866"/>
        <end position="963"/>
    </location>
</feature>
<feature type="compositionally biased region" description="Basic and acidic residues" evidence="6">
    <location>
        <begin position="441"/>
        <end position="452"/>
    </location>
</feature>
<dbReference type="PANTHER" id="PTHR15742">
    <property type="entry name" value="GIRDIN"/>
    <property type="match status" value="1"/>
</dbReference>
<evidence type="ECO:0000259" key="7">
    <source>
        <dbReference type="Pfam" id="PF11365"/>
    </source>
</evidence>
<dbReference type="RefSeq" id="XP_012690404.2">
    <property type="nucleotide sequence ID" value="XM_012834950.3"/>
</dbReference>
<feature type="domain" description="SOGA coiled-coil" evidence="7">
    <location>
        <begin position="586"/>
        <end position="690"/>
    </location>
</feature>
<gene>
    <name evidence="10" type="primary">soga1</name>
</gene>
<feature type="compositionally biased region" description="Low complexity" evidence="6">
    <location>
        <begin position="1614"/>
        <end position="1626"/>
    </location>
</feature>
<keyword evidence="3 5" id="KW-0175">Coiled coil</keyword>
<dbReference type="InterPro" id="IPR027881">
    <property type="entry name" value="SOGA_CC"/>
</dbReference>
<reference evidence="10" key="1">
    <citation type="submission" date="2025-08" db="UniProtKB">
        <authorList>
            <consortium name="RefSeq"/>
        </authorList>
    </citation>
    <scope>IDENTIFICATION</scope>
</reference>
<evidence type="ECO:0000259" key="8">
    <source>
        <dbReference type="Pfam" id="PF14818"/>
    </source>
</evidence>
<dbReference type="PANTHER" id="PTHR15742:SF1">
    <property type="entry name" value="PROTEIN SOGA1"/>
    <property type="match status" value="1"/>
</dbReference>
<evidence type="ECO:0000256" key="2">
    <source>
        <dbReference type="ARBA" id="ARBA00022553"/>
    </source>
</evidence>
<evidence type="ECO:0000313" key="10">
    <source>
        <dbReference type="RefSeq" id="XP_012690404.2"/>
    </source>
</evidence>
<keyword evidence="4" id="KW-0472">Membrane</keyword>
<protein>
    <submittedName>
        <fullName evidence="10">Protein SOGA1 isoform X1</fullName>
    </submittedName>
</protein>
<evidence type="ECO:0000256" key="4">
    <source>
        <dbReference type="ARBA" id="ARBA00023136"/>
    </source>
</evidence>
<name>A0A6P3W7B1_CLUHA</name>
<sequence>MTKTKVDTSSPSHFVSPKKKGLRHKMESGSESGDSGQSQTLKPHQFEQQPVVQPLQVNEKKKINRAPSPARPKDVPGWSLTKIRGGIGTPTLSVKPGSIHIGSRVSRRSPVSGKDIKSEKGKLPGKSMLSVASAPKSSGKSAKVGRRKISDASNASDDLSKDSGCATGKLSPTDSSSELSDCASEENKLSTDALSSDTESSSRGGAAESEKSGKDHFFGRPGKLVRGDDAKTPLEKDRLSIGMETGEGSISPGDERSVTSFDSRMLASTSLAFSDLTEEFIDGTHEKFVREIEELRSENDYLKDEIEELRSEMLEMRDMYLEEDVYQLQDLRQQLDQANKTCRILQYRLRKAERRSLRVAQTGQVDGELICTLEQDVKVAKDVSIRLHNELESVEKKRIRLEQENEELRVQLQDLEVAKQVLQTEMEKTREQNSQKKRGTDRRSNSKAEKKPTLQLEDSSDLRCQLHFAKEESALMCKKLTKLAKESESMREELGKFRSLYGEVDAALTVKEVADSPHTREAEVRVHLKLVEEEANLLSRRIVELEVENRGLRAEMDDMKGQDMGPAAGGGMGPGGALLVLQGAENVMELQRHLQFVEEEAELLRRSLIELEDQNKLLMNELNRYKSELPANGETESLTSSSPGPTGTLLEEGGREAPGEANHEELLAARLQIGELGGKMKKLQYENRVLLSNLQRCDLASSQRPALETDAEAGDSAECVPSEGLREGPVGGEGNETSEVAREALEKTVPGLGLLISDCGHTRTPCLLKDREALLAVREQAELVTTAIQLLTSPDSNCLLSAASSDSLYRKLSAGGGDEAAENVILEKSPPPTADLPLVEALRGRLWVLQSQLQAFVERVEALGDSPGREQVEGASPLPLLSESGGPVVGMPSALAPCPSESSAGATTAKHKSNFRDQSEREVKGQEACLSKSEEEGHGHLDSNRNQDARDQELDTKETSSVLRDEVHALQAQLSEARQKAEGAEQELSLERQARRDDTHSTSHRLSQLQDEHQKALVRRDFQLQSLSLQTRLQQKFWSQERNKLVQESQQLKQSLLLLSLKLRWFLKQWRLGKKLEGDAQDILEVNNVKDLCLLLEEEALSPHQGDNKMAAAEEQPLSPTFKEHCLLEKSYKQQNGGLSGTLVDLQGTLQDLSVELREERQGSQELTQQFAKAKASWEVERTELKSLITQMESKAGRGALLSGADKDPPDLKGALKREREEHQHLLAESYAAVMDLTKQLQIGERSWGREKLELLERLNQERSQWEQRLREAQSKSSQALSDKMTEGGSLSDVETNGTFLERTKSISSVIELESLLDACPFAQGQEVNGKESGRLQSAYSSPLLARTDLSGLNRKNWKYLTSDCAPPEQADPFKTWDCPGTNSSSSFPGLELSLQGPQRSYTAPDKTGIRIYYSPPAVRRMEARPSKGKTQQLQQQQAQRGHSSRDPGESQPSVSAPTSSSSLSSSYDQWLSTLSQQHRDLLEGRTGVGGGAPFHSLEISGNLSDDMKEMTNCVRQAIRSSSLERKCSKDAGSQTAGVSSTGTQTARLVSVGMQTDGAGSRAGFHGKSWSPRPSSSLASARSRQISSSLEKVAGRMERPCCSPKYGSPKLQRRVSASSSRLDVSSSVSSSRDRSLWNLHQRSASCGSAWARSTTTRDSPVLSGLNDGLSSLFSVVENGGSSEALWKADLSSPARQPAGKPSGPNPGVGLNQALGDSSLGVSVGVGSHRYGSVQEFIRTVCGRSQGPSSSVDEPKPDCLSGLLAGSDNVTKIVNKRFMKPARDDLVPTGLAKDASLRDSLPGSSGALEDSVCDCSSQSLTSCFARPSRHTARHSQSQCKHRLPEAAMTTEEKVEVSVE</sequence>
<dbReference type="GeneID" id="105906754"/>
<dbReference type="OrthoDB" id="10036174at2759"/>
<feature type="region of interest" description="Disordered" evidence="6">
    <location>
        <begin position="1526"/>
        <end position="1626"/>
    </location>
</feature>
<feature type="compositionally biased region" description="Basic and acidic residues" evidence="6">
    <location>
        <begin position="208"/>
        <end position="218"/>
    </location>
</feature>
<dbReference type="Pfam" id="PF14818">
    <property type="entry name" value="SOGA1-2-like_CC"/>
    <property type="match status" value="1"/>
</dbReference>
<dbReference type="Pfam" id="PF11365">
    <property type="entry name" value="SOGA"/>
    <property type="match status" value="2"/>
</dbReference>
<proteinExistence type="predicted"/>
<evidence type="ECO:0000313" key="9">
    <source>
        <dbReference type="Proteomes" id="UP000515152"/>
    </source>
</evidence>
<dbReference type="GO" id="GO:0016020">
    <property type="term" value="C:membrane"/>
    <property type="evidence" value="ECO:0007669"/>
    <property type="project" value="UniProtKB-SubCell"/>
</dbReference>
<dbReference type="GO" id="GO:0010506">
    <property type="term" value="P:regulation of autophagy"/>
    <property type="evidence" value="ECO:0007669"/>
    <property type="project" value="InterPro"/>
</dbReference>
<dbReference type="InterPro" id="IPR049885">
    <property type="entry name" value="MTCL1-3"/>
</dbReference>
<organism evidence="9 10">
    <name type="scientific">Clupea harengus</name>
    <name type="common">Atlantic herring</name>
    <dbReference type="NCBI Taxonomy" id="7950"/>
    <lineage>
        <taxon>Eukaryota</taxon>
        <taxon>Metazoa</taxon>
        <taxon>Chordata</taxon>
        <taxon>Craniata</taxon>
        <taxon>Vertebrata</taxon>
        <taxon>Euteleostomi</taxon>
        <taxon>Actinopterygii</taxon>
        <taxon>Neopterygii</taxon>
        <taxon>Teleostei</taxon>
        <taxon>Clupei</taxon>
        <taxon>Clupeiformes</taxon>
        <taxon>Clupeoidei</taxon>
        <taxon>Clupeidae</taxon>
        <taxon>Clupea</taxon>
    </lineage>
</organism>
<feature type="compositionally biased region" description="Basic and acidic residues" evidence="6">
    <location>
        <begin position="1849"/>
        <end position="1858"/>
    </location>
</feature>
<dbReference type="KEGG" id="char:105906754"/>
<evidence type="ECO:0000256" key="3">
    <source>
        <dbReference type="ARBA" id="ARBA00023054"/>
    </source>
</evidence>
<feature type="region of interest" description="Disordered" evidence="6">
    <location>
        <begin position="975"/>
        <end position="1011"/>
    </location>
</feature>
<dbReference type="InterPro" id="IPR027882">
    <property type="entry name" value="SOGA1/2-like_CC"/>
</dbReference>
<keyword evidence="2" id="KW-0597">Phosphoprotein</keyword>
<comment type="subcellular location">
    <subcellularLocation>
        <location evidence="1">Membrane</location>
    </subcellularLocation>
</comment>
<evidence type="ECO:0000256" key="1">
    <source>
        <dbReference type="ARBA" id="ARBA00004370"/>
    </source>
</evidence>
<feature type="compositionally biased region" description="Basic and acidic residues" evidence="6">
    <location>
        <begin position="914"/>
        <end position="925"/>
    </location>
</feature>
<feature type="compositionally biased region" description="Low complexity" evidence="6">
    <location>
        <begin position="633"/>
        <end position="650"/>
    </location>
</feature>
<feature type="region of interest" description="Disordered" evidence="6">
    <location>
        <begin position="1388"/>
        <end position="1468"/>
    </location>
</feature>
<feature type="region of interest" description="Disordered" evidence="6">
    <location>
        <begin position="705"/>
        <end position="737"/>
    </location>
</feature>
<evidence type="ECO:0000256" key="5">
    <source>
        <dbReference type="SAM" id="Coils"/>
    </source>
</evidence>
<dbReference type="GO" id="GO:0005615">
    <property type="term" value="C:extracellular space"/>
    <property type="evidence" value="ECO:0007669"/>
    <property type="project" value="InterPro"/>
</dbReference>
<feature type="compositionally biased region" description="Low complexity" evidence="6">
    <location>
        <begin position="1569"/>
        <end position="1590"/>
    </location>
</feature>
<feature type="compositionally biased region" description="Low complexity" evidence="6">
    <location>
        <begin position="29"/>
        <end position="39"/>
    </location>
</feature>
<feature type="compositionally biased region" description="Low complexity" evidence="6">
    <location>
        <begin position="1451"/>
        <end position="1467"/>
    </location>
</feature>
<feature type="region of interest" description="Disordered" evidence="6">
    <location>
        <begin position="1825"/>
        <end position="1858"/>
    </location>
</feature>
<feature type="compositionally biased region" description="Basic and acidic residues" evidence="6">
    <location>
        <begin position="977"/>
        <end position="1001"/>
    </location>
</feature>
<feature type="region of interest" description="Disordered" evidence="6">
    <location>
        <begin position="631"/>
        <end position="660"/>
    </location>
</feature>
<feature type="compositionally biased region" description="Polar residues" evidence="6">
    <location>
        <begin position="40"/>
        <end position="51"/>
    </location>
</feature>
<dbReference type="Proteomes" id="UP000515152">
    <property type="component" value="Chromosome 4"/>
</dbReference>